<evidence type="ECO:0000313" key="2">
    <source>
        <dbReference type="EMBL" id="KJV51149.1"/>
    </source>
</evidence>
<keyword evidence="1" id="KW-0472">Membrane</keyword>
<protein>
    <submittedName>
        <fullName evidence="2">Conjugative transfer TraC domain protein</fullName>
    </submittedName>
</protein>
<gene>
    <name evidence="2" type="ORF">OTSGILL_2499</name>
</gene>
<dbReference type="Proteomes" id="UP000033769">
    <property type="component" value="Unassembled WGS sequence"/>
</dbReference>
<keyword evidence="1" id="KW-0812">Transmembrane</keyword>
<comment type="caution">
    <text evidence="2">The sequence shown here is derived from an EMBL/GenBank/DDBJ whole genome shotgun (WGS) entry which is preliminary data.</text>
</comment>
<proteinExistence type="predicted"/>
<dbReference type="PATRIC" id="fig|1359184.3.peg.2414"/>
<feature type="transmembrane region" description="Helical" evidence="1">
    <location>
        <begin position="23"/>
        <end position="41"/>
    </location>
</feature>
<dbReference type="EMBL" id="LANO01000053">
    <property type="protein sequence ID" value="KJV51149.1"/>
    <property type="molecule type" value="Genomic_DNA"/>
</dbReference>
<dbReference type="AlphaFoldDB" id="A0A0F3M985"/>
<evidence type="ECO:0000313" key="3">
    <source>
        <dbReference type="Proteomes" id="UP000033769"/>
    </source>
</evidence>
<reference evidence="2 3" key="1">
    <citation type="submission" date="2015-02" db="EMBL/GenBank/DDBJ databases">
        <title>Genome Sequencing of Rickettsiales.</title>
        <authorList>
            <person name="Daugherty S.C."/>
            <person name="Su Q."/>
            <person name="Abolude K."/>
            <person name="Beier-Sexton M."/>
            <person name="Carlyon J.A."/>
            <person name="Carter R."/>
            <person name="Day N.P."/>
            <person name="Dumler S.J."/>
            <person name="Dyachenko V."/>
            <person name="Godinez A."/>
            <person name="Kurtti T.J."/>
            <person name="Lichay M."/>
            <person name="Mullins K.E."/>
            <person name="Ott S."/>
            <person name="Pappas-Brown V."/>
            <person name="Paris D.H."/>
            <person name="Patel P."/>
            <person name="Richards A.L."/>
            <person name="Sadzewicz L."/>
            <person name="Sears K."/>
            <person name="Seidman D."/>
            <person name="Sengamalay N."/>
            <person name="Stenos J."/>
            <person name="Tallon L.J."/>
            <person name="Vincent G."/>
            <person name="Fraser C.M."/>
            <person name="Munderloh U."/>
            <person name="Dunning-Hotopp J.C."/>
        </authorList>
    </citation>
    <scope>NUCLEOTIDE SEQUENCE [LARGE SCALE GENOMIC DNA]</scope>
    <source>
        <strain evidence="2 3">Gilliam</strain>
    </source>
</reference>
<organism evidence="2 3">
    <name type="scientific">Orientia tsutsugamushi str. Gilliam</name>
    <dbReference type="NCBI Taxonomy" id="1359184"/>
    <lineage>
        <taxon>Bacteria</taxon>
        <taxon>Pseudomonadati</taxon>
        <taxon>Pseudomonadota</taxon>
        <taxon>Alphaproteobacteria</taxon>
        <taxon>Rickettsiales</taxon>
        <taxon>Rickettsiaceae</taxon>
        <taxon>Rickettsieae</taxon>
        <taxon>Orientia</taxon>
    </lineage>
</organism>
<sequence>MFDKTKESQAICIGLLFDVKTQWMVFCAMLNMIMWPLLAALPMQLVEQGPKGILGQKTSGVGVALSSLGRGIKTVSVESKVLLPIIGEWKGDLSSPGMLASWKTRLNNVLVTFWWSFITCIK</sequence>
<evidence type="ECO:0000256" key="1">
    <source>
        <dbReference type="SAM" id="Phobius"/>
    </source>
</evidence>
<name>A0A0F3M985_ORITS</name>
<accession>A0A0F3M985</accession>
<keyword evidence="1" id="KW-1133">Transmembrane helix</keyword>